<dbReference type="Proteomes" id="UP000734854">
    <property type="component" value="Unassembled WGS sequence"/>
</dbReference>
<feature type="domain" description="Alpha/beta hydrolase fold-3" evidence="2">
    <location>
        <begin position="81"/>
        <end position="300"/>
    </location>
</feature>
<comment type="caution">
    <text evidence="3">The sequence shown here is derived from an EMBL/GenBank/DDBJ whole genome shotgun (WGS) entry which is preliminary data.</text>
</comment>
<dbReference type="GO" id="GO:0016787">
    <property type="term" value="F:hydrolase activity"/>
    <property type="evidence" value="ECO:0007669"/>
    <property type="project" value="InterPro"/>
</dbReference>
<dbReference type="PANTHER" id="PTHR23024:SF535">
    <property type="entry name" value="OS07G0162900 PROTEIN"/>
    <property type="match status" value="1"/>
</dbReference>
<dbReference type="EMBL" id="JACMSC010000021">
    <property type="protein sequence ID" value="KAG6471054.1"/>
    <property type="molecule type" value="Genomic_DNA"/>
</dbReference>
<organism evidence="3 4">
    <name type="scientific">Zingiber officinale</name>
    <name type="common">Ginger</name>
    <name type="synonym">Amomum zingiber</name>
    <dbReference type="NCBI Taxonomy" id="94328"/>
    <lineage>
        <taxon>Eukaryota</taxon>
        <taxon>Viridiplantae</taxon>
        <taxon>Streptophyta</taxon>
        <taxon>Embryophyta</taxon>
        <taxon>Tracheophyta</taxon>
        <taxon>Spermatophyta</taxon>
        <taxon>Magnoliopsida</taxon>
        <taxon>Liliopsida</taxon>
        <taxon>Zingiberales</taxon>
        <taxon>Zingiberaceae</taxon>
        <taxon>Zingiber</taxon>
    </lineage>
</organism>
<reference evidence="3 4" key="1">
    <citation type="submission" date="2020-08" db="EMBL/GenBank/DDBJ databases">
        <title>Plant Genome Project.</title>
        <authorList>
            <person name="Zhang R.-G."/>
        </authorList>
    </citation>
    <scope>NUCLEOTIDE SEQUENCE [LARGE SCALE GENOMIC DNA]</scope>
    <source>
        <tissue evidence="3">Rhizome</tissue>
    </source>
</reference>
<protein>
    <recommendedName>
        <fullName evidence="2">Alpha/beta hydrolase fold-3 domain-containing protein</fullName>
    </recommendedName>
</protein>
<keyword evidence="4" id="KW-1185">Reference proteome</keyword>
<dbReference type="OrthoDB" id="408631at2759"/>
<dbReference type="InterPro" id="IPR033140">
    <property type="entry name" value="Lipase_GDXG_put_SER_AS"/>
</dbReference>
<evidence type="ECO:0000313" key="4">
    <source>
        <dbReference type="Proteomes" id="UP000734854"/>
    </source>
</evidence>
<dbReference type="InterPro" id="IPR013094">
    <property type="entry name" value="AB_hydrolase_3"/>
</dbReference>
<evidence type="ECO:0000256" key="1">
    <source>
        <dbReference type="PROSITE-ProRule" id="PRU10038"/>
    </source>
</evidence>
<dbReference type="InterPro" id="IPR050466">
    <property type="entry name" value="Carboxylest/Gibb_receptor"/>
</dbReference>
<accession>A0A8J5C9Q5</accession>
<evidence type="ECO:0000313" key="3">
    <source>
        <dbReference type="EMBL" id="KAG6471054.1"/>
    </source>
</evidence>
<dbReference type="AlphaFoldDB" id="A0A8J5C9Q5"/>
<dbReference type="PANTHER" id="PTHR23024">
    <property type="entry name" value="ARYLACETAMIDE DEACETYLASE"/>
    <property type="match status" value="1"/>
</dbReference>
<dbReference type="PROSITE" id="PS01174">
    <property type="entry name" value="LIPASE_GDXG_SER"/>
    <property type="match status" value="1"/>
</dbReference>
<evidence type="ECO:0000259" key="2">
    <source>
        <dbReference type="Pfam" id="PF07859"/>
    </source>
</evidence>
<name>A0A8J5C9Q5_ZINOF</name>
<dbReference type="Pfam" id="PF07859">
    <property type="entry name" value="Abhydrolase_3"/>
    <property type="match status" value="1"/>
</dbReference>
<sequence length="327" mass="36101">MTSSGPLSLPPPHVVDDCRGVLQVLSDGTVLRSANTSFLVPVADDGSIEWKDVPFSPGPDAPCLRLYRPRRAPGTRFPVFFYFHGGGFCIGSRTWPNFHNYCLRLASDLGAFIVSPDYRLAPEHRLPAAIDDSVAAIEWLRSGDPWLAESADLDRVFVSGDSAGGNIAHHIALRFGSPASRAALAPVRLRGFVLLMPFFGGSRRTRSEAECPDDAFLNRGLNDRYWRLSIPAGATLDHPLVNPLGPESLDLEAAELEPMLVVVGERDLLRDRAAEYAARLKGWKKPVELAEFAGQQHGFFTIDPRSEASDELMRRIKRFMEENEGYA</sequence>
<proteinExistence type="predicted"/>
<feature type="active site" evidence="1">
    <location>
        <position position="162"/>
    </location>
</feature>
<gene>
    <name evidence="3" type="ORF">ZIOFF_072150</name>
</gene>